<evidence type="ECO:0000313" key="3">
    <source>
        <dbReference type="Proteomes" id="UP001239909"/>
    </source>
</evidence>
<accession>A0ABQ6LPE5</accession>
<keyword evidence="1" id="KW-0812">Transmembrane</keyword>
<evidence type="ECO:0000313" key="2">
    <source>
        <dbReference type="EMBL" id="GMG84185.1"/>
    </source>
</evidence>
<sequence>MSRRWRWRVAGLLLVVAVSPWLSLIVLAPLAAIGDCTITEAGVNPCRILGRDIGAAMTHLGLFAAWGVLLTGPLALALAALWGAAELALWLLRRRGVIPPRSPRP</sequence>
<dbReference type="RefSeq" id="WP_285673162.1">
    <property type="nucleotide sequence ID" value="NZ_BSYI01000031.1"/>
</dbReference>
<organism evidence="2 3">
    <name type="scientific">Paralimibaculum aggregatum</name>
    <dbReference type="NCBI Taxonomy" id="3036245"/>
    <lineage>
        <taxon>Bacteria</taxon>
        <taxon>Pseudomonadati</taxon>
        <taxon>Pseudomonadota</taxon>
        <taxon>Alphaproteobacteria</taxon>
        <taxon>Rhodobacterales</taxon>
        <taxon>Paracoccaceae</taxon>
        <taxon>Paralimibaculum</taxon>
    </lineage>
</organism>
<name>A0ABQ6LPE5_9RHOB</name>
<dbReference type="Proteomes" id="UP001239909">
    <property type="component" value="Unassembled WGS sequence"/>
</dbReference>
<protein>
    <submittedName>
        <fullName evidence="2">Uncharacterized protein</fullName>
    </submittedName>
</protein>
<dbReference type="EMBL" id="BSYI01000031">
    <property type="protein sequence ID" value="GMG84185.1"/>
    <property type="molecule type" value="Genomic_DNA"/>
</dbReference>
<comment type="caution">
    <text evidence="2">The sequence shown here is derived from an EMBL/GenBank/DDBJ whole genome shotgun (WGS) entry which is preliminary data.</text>
</comment>
<reference evidence="2 3" key="1">
    <citation type="submission" date="2023-04" db="EMBL/GenBank/DDBJ databases">
        <title>Marinoamorphus aggregata gen. nov., sp. Nov., isolate from tissue of brittle star Ophioplocus japonicus.</title>
        <authorList>
            <person name="Kawano K."/>
            <person name="Sawayama S."/>
            <person name="Nakagawa S."/>
        </authorList>
    </citation>
    <scope>NUCLEOTIDE SEQUENCE [LARGE SCALE GENOMIC DNA]</scope>
    <source>
        <strain evidence="2 3">NKW23</strain>
    </source>
</reference>
<evidence type="ECO:0000256" key="1">
    <source>
        <dbReference type="SAM" id="Phobius"/>
    </source>
</evidence>
<feature type="transmembrane region" description="Helical" evidence="1">
    <location>
        <begin position="63"/>
        <end position="92"/>
    </location>
</feature>
<keyword evidence="1" id="KW-0472">Membrane</keyword>
<gene>
    <name evidence="2" type="ORF">LNKW23_33990</name>
</gene>
<keyword evidence="3" id="KW-1185">Reference proteome</keyword>
<proteinExistence type="predicted"/>
<keyword evidence="1" id="KW-1133">Transmembrane helix</keyword>